<evidence type="ECO:0000313" key="1">
    <source>
        <dbReference type="EMBL" id="KAF4694294.1"/>
    </source>
</evidence>
<keyword evidence="4" id="KW-1185">Reference proteome</keyword>
<organism evidence="2 4">
    <name type="scientific">Perkinsus olseni</name>
    <name type="common">Perkinsus atlanticus</name>
    <dbReference type="NCBI Taxonomy" id="32597"/>
    <lineage>
        <taxon>Eukaryota</taxon>
        <taxon>Sar</taxon>
        <taxon>Alveolata</taxon>
        <taxon>Perkinsozoa</taxon>
        <taxon>Perkinsea</taxon>
        <taxon>Perkinsida</taxon>
        <taxon>Perkinsidae</taxon>
        <taxon>Perkinsus</taxon>
    </lineage>
</organism>
<dbReference type="EMBL" id="JABANO010004549">
    <property type="protein sequence ID" value="KAF4754997.1"/>
    <property type="molecule type" value="Genomic_DNA"/>
</dbReference>
<proteinExistence type="predicted"/>
<dbReference type="EMBL" id="JABANP010000034">
    <property type="protein sequence ID" value="KAF4694294.1"/>
    <property type="molecule type" value="Genomic_DNA"/>
</dbReference>
<evidence type="ECO:0000313" key="4">
    <source>
        <dbReference type="Proteomes" id="UP000553632"/>
    </source>
</evidence>
<evidence type="ECO:0000313" key="2">
    <source>
        <dbReference type="EMBL" id="KAF4754997.1"/>
    </source>
</evidence>
<name>A0A7J6UCT4_PEROL</name>
<sequence>MPTWSRLGPGERRMASLLLDTSAGFESPVNQGEGGNYEKPVGQCRLSPTRTVVGCQCTTSDMLSAISRSSKFKVDWSVCASDCESTSDCPTPPKGTPTCLAVPQVCAMNCKENSDCLEGGSCIKLAEYHACMFKE</sequence>
<evidence type="ECO:0000313" key="3">
    <source>
        <dbReference type="Proteomes" id="UP000541610"/>
    </source>
</evidence>
<comment type="caution">
    <text evidence="2">The sequence shown here is derived from an EMBL/GenBank/DDBJ whole genome shotgun (WGS) entry which is preliminary data.</text>
</comment>
<accession>A0A7J6UCT4</accession>
<gene>
    <name evidence="1" type="ORF">FOZ60_008447</name>
    <name evidence="2" type="ORF">FOZ63_017999</name>
</gene>
<protein>
    <submittedName>
        <fullName evidence="2">Uncharacterized protein</fullName>
    </submittedName>
</protein>
<dbReference type="AlphaFoldDB" id="A0A7J6UCT4"/>
<dbReference type="OMA" id="CAMNCKE"/>
<dbReference type="Proteomes" id="UP000553632">
    <property type="component" value="Unassembled WGS sequence"/>
</dbReference>
<dbReference type="Proteomes" id="UP000541610">
    <property type="component" value="Unassembled WGS sequence"/>
</dbReference>
<reference evidence="3 4" key="1">
    <citation type="submission" date="2020-04" db="EMBL/GenBank/DDBJ databases">
        <title>Perkinsus olseni comparative genomics.</title>
        <authorList>
            <person name="Bogema D.R."/>
        </authorList>
    </citation>
    <scope>NUCLEOTIDE SEQUENCE [LARGE SCALE GENOMIC DNA]</scope>
    <source>
        <strain evidence="1">00978-12</strain>
        <strain evidence="2 4">ATCC PRA-207</strain>
    </source>
</reference>